<keyword evidence="2" id="KW-0812">Transmembrane</keyword>
<feature type="domain" description="AsmA" evidence="3">
    <location>
        <begin position="1"/>
        <end position="182"/>
    </location>
</feature>
<reference evidence="4 5" key="1">
    <citation type="submission" date="2017-04" db="EMBL/GenBank/DDBJ databases">
        <title>A new member of the family Flavobacteriaceae isolated from ascidians.</title>
        <authorList>
            <person name="Chen L."/>
        </authorList>
    </citation>
    <scope>NUCLEOTIDE SEQUENCE [LARGE SCALE GENOMIC DNA]</scope>
    <source>
        <strain evidence="4 5">HQA918</strain>
    </source>
</reference>
<dbReference type="PANTHER" id="PTHR30441">
    <property type="entry name" value="DUF748 DOMAIN-CONTAINING PROTEIN"/>
    <property type="match status" value="1"/>
</dbReference>
<feature type="region of interest" description="Disordered" evidence="1">
    <location>
        <begin position="824"/>
        <end position="870"/>
    </location>
</feature>
<dbReference type="PANTHER" id="PTHR30441:SF8">
    <property type="entry name" value="DUF748 DOMAIN-CONTAINING PROTEIN"/>
    <property type="match status" value="1"/>
</dbReference>
<comment type="caution">
    <text evidence="4">The sequence shown here is derived from an EMBL/GenBank/DDBJ whole genome shotgun (WGS) entry which is preliminary data.</text>
</comment>
<dbReference type="AlphaFoldDB" id="A0A2A4G3M4"/>
<dbReference type="InterPro" id="IPR007844">
    <property type="entry name" value="AsmA"/>
</dbReference>
<evidence type="ECO:0000259" key="3">
    <source>
        <dbReference type="Pfam" id="PF05170"/>
    </source>
</evidence>
<keyword evidence="2" id="KW-1133">Transmembrane helix</keyword>
<dbReference type="RefSeq" id="WP_097443232.1">
    <property type="nucleotide sequence ID" value="NZ_NBWU01000005.1"/>
</dbReference>
<organism evidence="4 5">
    <name type="scientific">Sediminicola luteus</name>
    <dbReference type="NCBI Taxonomy" id="319238"/>
    <lineage>
        <taxon>Bacteria</taxon>
        <taxon>Pseudomonadati</taxon>
        <taxon>Bacteroidota</taxon>
        <taxon>Flavobacteriia</taxon>
        <taxon>Flavobacteriales</taxon>
        <taxon>Flavobacteriaceae</taxon>
        <taxon>Sediminicola</taxon>
    </lineage>
</organism>
<dbReference type="Pfam" id="PF05170">
    <property type="entry name" value="AsmA"/>
    <property type="match status" value="1"/>
</dbReference>
<keyword evidence="5" id="KW-1185">Reference proteome</keyword>
<gene>
    <name evidence="4" type="ORF">B7P33_13725</name>
</gene>
<protein>
    <recommendedName>
        <fullName evidence="3">AsmA domain-containing protein</fullName>
    </recommendedName>
</protein>
<dbReference type="GO" id="GO:0005886">
    <property type="term" value="C:plasma membrane"/>
    <property type="evidence" value="ECO:0007669"/>
    <property type="project" value="TreeGrafter"/>
</dbReference>
<keyword evidence="2" id="KW-0472">Membrane</keyword>
<evidence type="ECO:0000313" key="4">
    <source>
        <dbReference type="EMBL" id="PCE63277.1"/>
    </source>
</evidence>
<proteinExistence type="predicted"/>
<sequence>MKKWLKILLSVLVLVIIALVAIPYLFEDRLAQMVKDQVNAQIHAEFDFDAVDLSLLSSFPKAELELQGVHIINKEPFAGDTLFAAKKIDLAMGLTQLFGSDGLSISKLALDGGRVNVLVDAQGNANYDIAKSDAETTTDDAGGESSGNTELNLQYYEITDSRISYNDATLDFHLVLEDFNHKGSGDLSALQSELVTETKTWVSLTMDNTKYLNKNSLSWDAVLGMDLETNTYTFKENKALINRLPLVFDGFVQLLENGQQLDISFNTPSTDFANFLALIPENYTADISGVKTSGNFEVSGFAKGVMGEETIPAFSVDIVSENASFKYPDLPKSVENIRIDTHIGNKTGRLDDTYVDVNTLDFSIGQDRFKANAAVRQLMQNPRVKSDLVAHLDLGGLSQAYPMPADLDLKGRLDADMHMAFDMASIENEQYEKTELNGQFALRDFEYADAAMKNPVQIQEAALAFTPQKVDLQRFQGKTGQSDFNASGSLENFLGFMFRDEALKGDFTLNSNTLSVLDFMMADSGEQETMVSETVNAEEEPLKIPAFLDCTVKANAAKVIYDNLSLTQVSAEMRIKDQTVRLSNVRSDLLGGKLSFNGLVATQNETPNFDMELQMDGFEIGGVLQNLELFKMVAPIAKVLEGSLDSKIKLSGDLKSDFTPNLAKTSGDLWGQLVGGELKASKSPMIASLDNELKFLDLSQLNVKDLQAAFSFQDGAVAMQPIQLAYKDIPITISGKHSLDAQMGYTMQLEVPAKYLGEEVNKLLGQLGDESTQNLKVPVNAVIGGSLGAPEIKTDLASGTKDLTKQLVDVQKKKLLDKGTQSLTDLLGGGNQADSTETNSSDVVSDVLSSLGGTKNDSTKAKDSVPKDDAVKKATDVLGGLFGKKKKKDSTNQ</sequence>
<evidence type="ECO:0000313" key="5">
    <source>
        <dbReference type="Proteomes" id="UP000219559"/>
    </source>
</evidence>
<feature type="compositionally biased region" description="Low complexity" evidence="1">
    <location>
        <begin position="840"/>
        <end position="851"/>
    </location>
</feature>
<dbReference type="EMBL" id="NBWU01000005">
    <property type="protein sequence ID" value="PCE63277.1"/>
    <property type="molecule type" value="Genomic_DNA"/>
</dbReference>
<accession>A0A2A4G3M4</accession>
<name>A0A2A4G3M4_9FLAO</name>
<dbReference type="GO" id="GO:0090313">
    <property type="term" value="P:regulation of protein targeting to membrane"/>
    <property type="evidence" value="ECO:0007669"/>
    <property type="project" value="TreeGrafter"/>
</dbReference>
<feature type="compositionally biased region" description="Basic and acidic residues" evidence="1">
    <location>
        <begin position="857"/>
        <end position="870"/>
    </location>
</feature>
<dbReference type="InterPro" id="IPR052894">
    <property type="entry name" value="AsmA-related"/>
</dbReference>
<dbReference type="OrthoDB" id="596403at2"/>
<evidence type="ECO:0000256" key="2">
    <source>
        <dbReference type="SAM" id="Phobius"/>
    </source>
</evidence>
<feature type="transmembrane region" description="Helical" evidence="2">
    <location>
        <begin position="7"/>
        <end position="26"/>
    </location>
</feature>
<evidence type="ECO:0000256" key="1">
    <source>
        <dbReference type="SAM" id="MobiDB-lite"/>
    </source>
</evidence>
<dbReference type="Proteomes" id="UP000219559">
    <property type="component" value="Unassembled WGS sequence"/>
</dbReference>